<keyword evidence="5 19" id="KW-0121">Carboxypeptidase</keyword>
<protein>
    <recommendedName>
        <fullName evidence="4">serine-type D-Ala-D-Ala carboxypeptidase</fullName>
        <ecNumber evidence="4">3.4.16.4</ecNumber>
    </recommendedName>
</protein>
<evidence type="ECO:0000256" key="16">
    <source>
        <dbReference type="SAM" id="SignalP"/>
    </source>
</evidence>
<keyword evidence="6" id="KW-0645">Protease</keyword>
<evidence type="ECO:0000256" key="13">
    <source>
        <dbReference type="PIRSR" id="PIRSR618044-1"/>
    </source>
</evidence>
<dbReference type="GO" id="GO:0009252">
    <property type="term" value="P:peptidoglycan biosynthetic process"/>
    <property type="evidence" value="ECO:0007669"/>
    <property type="project" value="UniProtKB-UniPathway"/>
</dbReference>
<reference evidence="19 20" key="1">
    <citation type="submission" date="2020-08" db="EMBL/GenBank/DDBJ databases">
        <authorList>
            <person name="Liu C."/>
            <person name="Sun Q."/>
        </authorList>
    </citation>
    <scope>NUCLEOTIDE SEQUENCE [LARGE SCALE GENOMIC DNA]</scope>
    <source>
        <strain evidence="19 20">NSJ-29</strain>
    </source>
</reference>
<evidence type="ECO:0000256" key="6">
    <source>
        <dbReference type="ARBA" id="ARBA00022670"/>
    </source>
</evidence>
<evidence type="ECO:0000256" key="14">
    <source>
        <dbReference type="PIRSR" id="PIRSR618044-2"/>
    </source>
</evidence>
<dbReference type="InterPro" id="IPR037167">
    <property type="entry name" value="Peptidase_S11_C_sf"/>
</dbReference>
<dbReference type="Gene3D" id="3.40.710.10">
    <property type="entry name" value="DD-peptidase/beta-lactamase superfamily"/>
    <property type="match status" value="1"/>
</dbReference>
<comment type="catalytic activity">
    <reaction evidence="12">
        <text>Preferential cleavage: (Ac)2-L-Lys-D-Ala-|-D-Ala. Also transpeptidation of peptidyl-alanyl moieties that are N-acyl substituents of D-alanine.</text>
        <dbReference type="EC" id="3.4.16.4"/>
    </reaction>
</comment>
<dbReference type="Proteomes" id="UP000515860">
    <property type="component" value="Chromosome"/>
</dbReference>
<feature type="active site" description="Acyl-ester intermediate" evidence="13">
    <location>
        <position position="65"/>
    </location>
</feature>
<comment type="pathway">
    <text evidence="2">Cell wall biogenesis; peptidoglycan biosynthesis.</text>
</comment>
<dbReference type="InterPro" id="IPR015956">
    <property type="entry name" value="Peniciliin-bd_prot_C_sf"/>
</dbReference>
<keyword evidence="8" id="KW-0378">Hydrolase</keyword>
<dbReference type="Gene3D" id="2.60.410.10">
    <property type="entry name" value="D-Ala-D-Ala carboxypeptidase, C-terminal domain"/>
    <property type="match status" value="1"/>
</dbReference>
<dbReference type="EC" id="3.4.16.4" evidence="4"/>
<dbReference type="GO" id="GO:0006508">
    <property type="term" value="P:proteolysis"/>
    <property type="evidence" value="ECO:0007669"/>
    <property type="project" value="UniProtKB-KW"/>
</dbReference>
<dbReference type="InterPro" id="IPR018044">
    <property type="entry name" value="Peptidase_S11"/>
</dbReference>
<dbReference type="PANTHER" id="PTHR21581:SF33">
    <property type="entry name" value="D-ALANYL-D-ALANINE CARBOXYPEPTIDASE DACB"/>
    <property type="match status" value="1"/>
</dbReference>
<organism evidence="19 20">
    <name type="scientific">Wansuia hejianensis</name>
    <dbReference type="NCBI Taxonomy" id="2763667"/>
    <lineage>
        <taxon>Bacteria</taxon>
        <taxon>Bacillati</taxon>
        <taxon>Bacillota</taxon>
        <taxon>Clostridia</taxon>
        <taxon>Lachnospirales</taxon>
        <taxon>Lachnospiraceae</taxon>
        <taxon>Wansuia</taxon>
    </lineage>
</organism>
<evidence type="ECO:0000256" key="9">
    <source>
        <dbReference type="ARBA" id="ARBA00022960"/>
    </source>
</evidence>
<evidence type="ECO:0000256" key="5">
    <source>
        <dbReference type="ARBA" id="ARBA00022645"/>
    </source>
</evidence>
<feature type="domain" description="Peptidase S11 D-alanyl-D-alanine carboxypeptidase A N-terminal" evidence="17">
    <location>
        <begin position="33"/>
        <end position="261"/>
    </location>
</feature>
<evidence type="ECO:0000256" key="7">
    <source>
        <dbReference type="ARBA" id="ARBA00022729"/>
    </source>
</evidence>
<dbReference type="RefSeq" id="WP_118642720.1">
    <property type="nucleotide sequence ID" value="NZ_CP060635.1"/>
</dbReference>
<feature type="active site" evidence="13">
    <location>
        <position position="122"/>
    </location>
</feature>
<dbReference type="Pfam" id="PF00768">
    <property type="entry name" value="Peptidase_S11"/>
    <property type="match status" value="1"/>
</dbReference>
<dbReference type="GO" id="GO:0009002">
    <property type="term" value="F:serine-type D-Ala-D-Ala carboxypeptidase activity"/>
    <property type="evidence" value="ECO:0007669"/>
    <property type="project" value="UniProtKB-EC"/>
</dbReference>
<feature type="binding site" evidence="14">
    <location>
        <position position="237"/>
    </location>
    <ligand>
        <name>substrate</name>
    </ligand>
</feature>
<feature type="domain" description="Peptidase S11 D-Ala-D-Ala carboxypeptidase A C-terminal" evidence="18">
    <location>
        <begin position="342"/>
        <end position="391"/>
    </location>
</feature>
<keyword evidence="10" id="KW-0573">Peptidoglycan synthesis</keyword>
<keyword evidence="7 16" id="KW-0732">Signal</keyword>
<evidence type="ECO:0000313" key="20">
    <source>
        <dbReference type="Proteomes" id="UP000515860"/>
    </source>
</evidence>
<evidence type="ECO:0000256" key="1">
    <source>
        <dbReference type="ARBA" id="ARBA00003217"/>
    </source>
</evidence>
<evidence type="ECO:0000256" key="4">
    <source>
        <dbReference type="ARBA" id="ARBA00012448"/>
    </source>
</evidence>
<dbReference type="KEGG" id="whj:H9Q79_04160"/>
<keyword evidence="20" id="KW-1185">Reference proteome</keyword>
<dbReference type="UniPathway" id="UPA00219"/>
<dbReference type="InterPro" id="IPR012338">
    <property type="entry name" value="Beta-lactam/transpept-like"/>
</dbReference>
<evidence type="ECO:0000256" key="10">
    <source>
        <dbReference type="ARBA" id="ARBA00022984"/>
    </source>
</evidence>
<evidence type="ECO:0000313" key="19">
    <source>
        <dbReference type="EMBL" id="QNM09488.1"/>
    </source>
</evidence>
<gene>
    <name evidence="19" type="ORF">H9Q79_04160</name>
</gene>
<comment type="similarity">
    <text evidence="3 15">Belongs to the peptidase S11 family.</text>
</comment>
<feature type="active site" description="Proton acceptor" evidence="13">
    <location>
        <position position="68"/>
    </location>
</feature>
<evidence type="ECO:0000256" key="8">
    <source>
        <dbReference type="ARBA" id="ARBA00022801"/>
    </source>
</evidence>
<dbReference type="InterPro" id="IPR001967">
    <property type="entry name" value="Peptidase_S11_N"/>
</dbReference>
<dbReference type="InterPro" id="IPR012907">
    <property type="entry name" value="Peptidase_S11_C"/>
</dbReference>
<sequence length="409" mass="45028">MGKVKRLCLAAAAAMILVVSSVPEVRAEGEFAASELYAKSACLMDCDSGRVLFGKEADTPLPMASTTKIMTCILALEKTENPAEQVVTASANAAAQPKVHLGVSEGQQFYLGDLLYSLMLESHNDAAVMIAEGVAGSVEEFARQMNEKAQEIGCTDTHFVTPNGLDASDEGGAHHTTASDLARIMRYCISQSPKAAEFLAITQTTSYSFWDLEQKSVFDCNNHNAFLSMMDGALSGKTGFTAQAGYCYVGAVKQDDRCFIVALLACGWPNNKNYKWSDTRKLMEYGLENYTYRDVFDNSFQGTVVKVENGQYENYPEEGEASAELTLNLPEESRHLKMLLRQDEQVEVSYQLPESLEAPVTAGTEAGRVDYSLGGQLLASYPVYIGQSVERIDYRWCLEQLWKWYCGKS</sequence>
<comment type="function">
    <text evidence="1">Removes C-terminal D-alanyl residues from sugar-peptide cell wall precursors.</text>
</comment>
<evidence type="ECO:0000259" key="18">
    <source>
        <dbReference type="Pfam" id="PF07943"/>
    </source>
</evidence>
<feature type="chain" id="PRO_5028849773" description="serine-type D-Ala-D-Ala carboxypeptidase" evidence="16">
    <location>
        <begin position="28"/>
        <end position="409"/>
    </location>
</feature>
<proteinExistence type="inferred from homology"/>
<evidence type="ECO:0000256" key="2">
    <source>
        <dbReference type="ARBA" id="ARBA00004752"/>
    </source>
</evidence>
<feature type="signal peptide" evidence="16">
    <location>
        <begin position="1"/>
        <end position="27"/>
    </location>
</feature>
<evidence type="ECO:0000256" key="3">
    <source>
        <dbReference type="ARBA" id="ARBA00007164"/>
    </source>
</evidence>
<evidence type="ECO:0000256" key="11">
    <source>
        <dbReference type="ARBA" id="ARBA00023316"/>
    </source>
</evidence>
<dbReference type="PANTHER" id="PTHR21581">
    <property type="entry name" value="D-ALANYL-D-ALANINE CARBOXYPEPTIDASE"/>
    <property type="match status" value="1"/>
</dbReference>
<keyword evidence="11" id="KW-0961">Cell wall biogenesis/degradation</keyword>
<name>A0A7G9GFA6_9FIRM</name>
<evidence type="ECO:0000256" key="12">
    <source>
        <dbReference type="ARBA" id="ARBA00034000"/>
    </source>
</evidence>
<dbReference type="SUPFAM" id="SSF69189">
    <property type="entry name" value="Penicillin-binding protein associated domain"/>
    <property type="match status" value="1"/>
</dbReference>
<accession>A0A7G9GFA6</accession>
<dbReference type="EMBL" id="CP060635">
    <property type="protein sequence ID" value="QNM09488.1"/>
    <property type="molecule type" value="Genomic_DNA"/>
</dbReference>
<evidence type="ECO:0000256" key="15">
    <source>
        <dbReference type="RuleBase" id="RU004016"/>
    </source>
</evidence>
<dbReference type="GO" id="GO:0071555">
    <property type="term" value="P:cell wall organization"/>
    <property type="evidence" value="ECO:0007669"/>
    <property type="project" value="UniProtKB-KW"/>
</dbReference>
<dbReference type="SUPFAM" id="SSF56601">
    <property type="entry name" value="beta-lactamase/transpeptidase-like"/>
    <property type="match status" value="1"/>
</dbReference>
<dbReference type="AlphaFoldDB" id="A0A7G9GFA6"/>
<dbReference type="PRINTS" id="PR00725">
    <property type="entry name" value="DADACBPTASE1"/>
</dbReference>
<keyword evidence="9" id="KW-0133">Cell shape</keyword>
<dbReference type="GO" id="GO:0008360">
    <property type="term" value="P:regulation of cell shape"/>
    <property type="evidence" value="ECO:0007669"/>
    <property type="project" value="UniProtKB-KW"/>
</dbReference>
<evidence type="ECO:0000259" key="17">
    <source>
        <dbReference type="Pfam" id="PF00768"/>
    </source>
</evidence>
<dbReference type="Pfam" id="PF07943">
    <property type="entry name" value="PBP5_C"/>
    <property type="match status" value="1"/>
</dbReference>